<dbReference type="AlphaFoldDB" id="V8NWK5"/>
<evidence type="ECO:0000313" key="1">
    <source>
        <dbReference type="EMBL" id="ETE66038.1"/>
    </source>
</evidence>
<keyword evidence="2" id="KW-1185">Reference proteome</keyword>
<accession>V8NWK5</accession>
<gene>
    <name evidence="1" type="ORF">L345_08191</name>
</gene>
<protein>
    <submittedName>
        <fullName evidence="1">Uncharacterized protein</fullName>
    </submittedName>
</protein>
<evidence type="ECO:0000313" key="2">
    <source>
        <dbReference type="Proteomes" id="UP000018936"/>
    </source>
</evidence>
<proteinExistence type="predicted"/>
<sequence>MPLSRIDTYLIAKAPKNKNMNIPLKSFPEKVNTFNLQQFKDINNNTLSILPAAVAGQIAALKGLADEVAFFEKVQAEVIMPHYIFTIQKMQVWAIESWPK</sequence>
<name>V8NWK5_OPHHA</name>
<dbReference type="Proteomes" id="UP000018936">
    <property type="component" value="Unassembled WGS sequence"/>
</dbReference>
<dbReference type="EMBL" id="AZIM01001678">
    <property type="protein sequence ID" value="ETE66038.1"/>
    <property type="molecule type" value="Genomic_DNA"/>
</dbReference>
<comment type="caution">
    <text evidence="1">The sequence shown here is derived from an EMBL/GenBank/DDBJ whole genome shotgun (WGS) entry which is preliminary data.</text>
</comment>
<feature type="non-terminal residue" evidence="1">
    <location>
        <position position="1"/>
    </location>
</feature>
<organism evidence="1 2">
    <name type="scientific">Ophiophagus hannah</name>
    <name type="common">King cobra</name>
    <name type="synonym">Naja hannah</name>
    <dbReference type="NCBI Taxonomy" id="8665"/>
    <lineage>
        <taxon>Eukaryota</taxon>
        <taxon>Metazoa</taxon>
        <taxon>Chordata</taxon>
        <taxon>Craniata</taxon>
        <taxon>Vertebrata</taxon>
        <taxon>Euteleostomi</taxon>
        <taxon>Lepidosauria</taxon>
        <taxon>Squamata</taxon>
        <taxon>Bifurcata</taxon>
        <taxon>Unidentata</taxon>
        <taxon>Episquamata</taxon>
        <taxon>Toxicofera</taxon>
        <taxon>Serpentes</taxon>
        <taxon>Colubroidea</taxon>
        <taxon>Elapidae</taxon>
        <taxon>Elapinae</taxon>
        <taxon>Ophiophagus</taxon>
    </lineage>
</organism>
<reference evidence="1 2" key="1">
    <citation type="journal article" date="2013" name="Proc. Natl. Acad. Sci. U.S.A.">
        <title>The king cobra genome reveals dynamic gene evolution and adaptation in the snake venom system.</title>
        <authorList>
            <person name="Vonk F.J."/>
            <person name="Casewell N.R."/>
            <person name="Henkel C.V."/>
            <person name="Heimberg A.M."/>
            <person name="Jansen H.J."/>
            <person name="McCleary R.J."/>
            <person name="Kerkkamp H.M."/>
            <person name="Vos R.A."/>
            <person name="Guerreiro I."/>
            <person name="Calvete J.J."/>
            <person name="Wuster W."/>
            <person name="Woods A.E."/>
            <person name="Logan J.M."/>
            <person name="Harrison R.A."/>
            <person name="Castoe T.A."/>
            <person name="de Koning A.P."/>
            <person name="Pollock D.D."/>
            <person name="Yandell M."/>
            <person name="Calderon D."/>
            <person name="Renjifo C."/>
            <person name="Currier R.B."/>
            <person name="Salgado D."/>
            <person name="Pla D."/>
            <person name="Sanz L."/>
            <person name="Hyder A.S."/>
            <person name="Ribeiro J.M."/>
            <person name="Arntzen J.W."/>
            <person name="van den Thillart G.E."/>
            <person name="Boetzer M."/>
            <person name="Pirovano W."/>
            <person name="Dirks R.P."/>
            <person name="Spaink H.P."/>
            <person name="Duboule D."/>
            <person name="McGlinn E."/>
            <person name="Kini R.M."/>
            <person name="Richardson M.K."/>
        </authorList>
    </citation>
    <scope>NUCLEOTIDE SEQUENCE</scope>
    <source>
        <tissue evidence="1">Blood</tissue>
    </source>
</reference>